<evidence type="ECO:0000256" key="1">
    <source>
        <dbReference type="ARBA" id="ARBA00001946"/>
    </source>
</evidence>
<dbReference type="GO" id="GO:0016791">
    <property type="term" value="F:phosphatase activity"/>
    <property type="evidence" value="ECO:0007669"/>
    <property type="project" value="UniProtKB-ARBA"/>
</dbReference>
<sequence>MYRLSNDKKPVIFSDVDGTIYKNFELKPETLDDVKFAIKNGADFNICTGNPMQERILELSKKMSARYLLCSSGGEIYDVKAKKTLKTWTIKYDFLKDILEAIKDQKIQVIFWDQNDYFYLKDLKEFNQDIFKYHFISQKNIDTIPKKWNGEKINPIKIELYSIEHPLSNTYPQEMFKYIKHIKNIEVIVTFCNIEINAKNVNKGLAVKWLVENIYSDEKININDIMTIGDSNNDVPMLKLTNYSYAMANSTKLPLEVAKLFTSDVIQNGLGEAILDYLYRYKNLARKHMLHEFLEGDK</sequence>
<dbReference type="NCBIfam" id="TIGR01484">
    <property type="entry name" value="HAD-SF-IIB"/>
    <property type="match status" value="1"/>
</dbReference>
<name>A0A3T0TTF3_9BACT</name>
<dbReference type="InterPro" id="IPR006379">
    <property type="entry name" value="HAD-SF_hydro_IIB"/>
</dbReference>
<proteinExistence type="predicted"/>
<organism evidence="2 3">
    <name type="scientific">Metamycoplasma phocicerebrale</name>
    <dbReference type="NCBI Taxonomy" id="142649"/>
    <lineage>
        <taxon>Bacteria</taxon>
        <taxon>Bacillati</taxon>
        <taxon>Mycoplasmatota</taxon>
        <taxon>Mycoplasmoidales</taxon>
        <taxon>Metamycoplasmataceae</taxon>
        <taxon>Metamycoplasma</taxon>
    </lineage>
</organism>
<dbReference type="Proteomes" id="UP000256585">
    <property type="component" value="Chromosome"/>
</dbReference>
<reference evidence="2" key="1">
    <citation type="submission" date="2019-03" db="EMBL/GenBank/DDBJ databases">
        <title>Draft Sequence and Annotation of the Mycoplasma phocicerebrale Strain 1049T Genome.</title>
        <authorList>
            <person name="Frasca S.Jr."/>
            <person name="Kutish G.F."/>
            <person name="Castellanos Gell J."/>
            <person name="Michaels D.L."/>
            <person name="Brown D.R."/>
        </authorList>
    </citation>
    <scope>NUCLEOTIDE SEQUENCE</scope>
    <source>
        <strain evidence="2">1049</strain>
    </source>
</reference>
<dbReference type="Gene3D" id="3.40.50.1000">
    <property type="entry name" value="HAD superfamily/HAD-like"/>
    <property type="match status" value="1"/>
</dbReference>
<keyword evidence="2" id="KW-0378">Hydrolase</keyword>
<dbReference type="SUPFAM" id="SSF56784">
    <property type="entry name" value="HAD-like"/>
    <property type="match status" value="1"/>
</dbReference>
<dbReference type="Gene3D" id="3.30.1240.10">
    <property type="match status" value="1"/>
</dbReference>
<keyword evidence="3" id="KW-1185">Reference proteome</keyword>
<comment type="cofactor">
    <cofactor evidence="1">
        <name>Mg(2+)</name>
        <dbReference type="ChEBI" id="CHEBI:18420"/>
    </cofactor>
</comment>
<dbReference type="OrthoDB" id="9810101at2"/>
<dbReference type="GO" id="GO:0005829">
    <property type="term" value="C:cytosol"/>
    <property type="evidence" value="ECO:0007669"/>
    <property type="project" value="TreeGrafter"/>
</dbReference>
<dbReference type="AlphaFoldDB" id="A0A3T0TTF3"/>
<protein>
    <submittedName>
        <fullName evidence="2">HAD-IIB family hydrolase</fullName>
    </submittedName>
</protein>
<dbReference type="PANTHER" id="PTHR10000:SF8">
    <property type="entry name" value="HAD SUPERFAMILY HYDROLASE-LIKE, TYPE 3"/>
    <property type="match status" value="1"/>
</dbReference>
<dbReference type="GO" id="GO:0000287">
    <property type="term" value="F:magnesium ion binding"/>
    <property type="evidence" value="ECO:0007669"/>
    <property type="project" value="TreeGrafter"/>
</dbReference>
<gene>
    <name evidence="2" type="ORF">DMC14_000330</name>
</gene>
<dbReference type="RefSeq" id="WP_116171925.1">
    <property type="nucleotide sequence ID" value="NZ_CP033058.2"/>
</dbReference>
<dbReference type="EMBL" id="CP033058">
    <property type="protein sequence ID" value="AZZ65256.1"/>
    <property type="molecule type" value="Genomic_DNA"/>
</dbReference>
<dbReference type="KEGG" id="mphc:DMC14_000330"/>
<dbReference type="InterPro" id="IPR036412">
    <property type="entry name" value="HAD-like_sf"/>
</dbReference>
<dbReference type="PANTHER" id="PTHR10000">
    <property type="entry name" value="PHOSPHOSERINE PHOSPHATASE"/>
    <property type="match status" value="1"/>
</dbReference>
<dbReference type="Pfam" id="PF08282">
    <property type="entry name" value="Hydrolase_3"/>
    <property type="match status" value="1"/>
</dbReference>
<evidence type="ECO:0000313" key="2">
    <source>
        <dbReference type="EMBL" id="AZZ65256.1"/>
    </source>
</evidence>
<dbReference type="InterPro" id="IPR023214">
    <property type="entry name" value="HAD_sf"/>
</dbReference>
<accession>A0A3T0TTF3</accession>
<evidence type="ECO:0000313" key="3">
    <source>
        <dbReference type="Proteomes" id="UP000256585"/>
    </source>
</evidence>